<dbReference type="SMART" id="SM00448">
    <property type="entry name" value="REC"/>
    <property type="match status" value="1"/>
</dbReference>
<dbReference type="GO" id="GO:0005829">
    <property type="term" value="C:cytosol"/>
    <property type="evidence" value="ECO:0007669"/>
    <property type="project" value="TreeGrafter"/>
</dbReference>
<organism evidence="11 12">
    <name type="scientific">Shouchella lehensis G1</name>
    <dbReference type="NCBI Taxonomy" id="1246626"/>
    <lineage>
        <taxon>Bacteria</taxon>
        <taxon>Bacillati</taxon>
        <taxon>Bacillota</taxon>
        <taxon>Bacilli</taxon>
        <taxon>Bacillales</taxon>
        <taxon>Bacillaceae</taxon>
        <taxon>Shouchella</taxon>
    </lineage>
</organism>
<dbReference type="GO" id="GO:0000156">
    <property type="term" value="F:phosphorelay response regulator activity"/>
    <property type="evidence" value="ECO:0007669"/>
    <property type="project" value="TreeGrafter"/>
</dbReference>
<feature type="modified residue" description="4-aspartylphosphate" evidence="7">
    <location>
        <position position="52"/>
    </location>
</feature>
<feature type="DNA-binding region" description="OmpR/PhoB-type" evidence="8">
    <location>
        <begin position="130"/>
        <end position="229"/>
    </location>
</feature>
<keyword evidence="6" id="KW-0804">Transcription</keyword>
<dbReference type="GO" id="GO:0032993">
    <property type="term" value="C:protein-DNA complex"/>
    <property type="evidence" value="ECO:0007669"/>
    <property type="project" value="TreeGrafter"/>
</dbReference>
<dbReference type="PATRIC" id="fig|1246626.3.peg.351"/>
<evidence type="ECO:0000256" key="4">
    <source>
        <dbReference type="ARBA" id="ARBA00023015"/>
    </source>
</evidence>
<reference evidence="11 12" key="1">
    <citation type="journal article" date="2014" name="Gene">
        <title>A comparative genomic analysis of the alkalitolerant soil bacterium Bacillus lehensis G1.</title>
        <authorList>
            <person name="Noor Y.M."/>
            <person name="Samsulrizal N.H."/>
            <person name="Jema'on N.A."/>
            <person name="Low K.O."/>
            <person name="Ramli A.N."/>
            <person name="Alias N.I."/>
            <person name="Damis S.I."/>
            <person name="Fuzi S.F."/>
            <person name="Isa M.N."/>
            <person name="Murad A.M."/>
            <person name="Raih M.F."/>
            <person name="Bakar F.D."/>
            <person name="Najimudin N."/>
            <person name="Mahadi N.M."/>
            <person name="Illias R.M."/>
        </authorList>
    </citation>
    <scope>NUCLEOTIDE SEQUENCE [LARGE SCALE GENOMIC DNA]</scope>
    <source>
        <strain evidence="11 12">G1</strain>
    </source>
</reference>
<evidence type="ECO:0000313" key="11">
    <source>
        <dbReference type="EMBL" id="AIC92970.1"/>
    </source>
</evidence>
<dbReference type="PROSITE" id="PS51755">
    <property type="entry name" value="OMPR_PHOB"/>
    <property type="match status" value="1"/>
</dbReference>
<dbReference type="OrthoDB" id="9790442at2"/>
<evidence type="ECO:0000256" key="3">
    <source>
        <dbReference type="ARBA" id="ARBA00023012"/>
    </source>
</evidence>
<dbReference type="PROSITE" id="PS50110">
    <property type="entry name" value="RESPONSE_REGULATORY"/>
    <property type="match status" value="1"/>
</dbReference>
<dbReference type="AlphaFoldDB" id="A0A060LSG6"/>
<comment type="subcellular location">
    <subcellularLocation>
        <location evidence="1">Cytoplasm</location>
    </subcellularLocation>
</comment>
<keyword evidence="12" id="KW-1185">Reference proteome</keyword>
<dbReference type="FunFam" id="3.40.50.2300:FF:000001">
    <property type="entry name" value="DNA-binding response regulator PhoB"/>
    <property type="match status" value="1"/>
</dbReference>
<dbReference type="HOGENOM" id="CLU_000445_30_4_9"/>
<dbReference type="Proteomes" id="UP000027142">
    <property type="component" value="Chromosome"/>
</dbReference>
<dbReference type="KEGG" id="ble:BleG1_0362"/>
<evidence type="ECO:0000256" key="8">
    <source>
        <dbReference type="PROSITE-ProRule" id="PRU01091"/>
    </source>
</evidence>
<dbReference type="Gene3D" id="1.10.10.10">
    <property type="entry name" value="Winged helix-like DNA-binding domain superfamily/Winged helix DNA-binding domain"/>
    <property type="match status" value="1"/>
</dbReference>
<dbReference type="Pfam" id="PF00486">
    <property type="entry name" value="Trans_reg_C"/>
    <property type="match status" value="1"/>
</dbReference>
<keyword evidence="4" id="KW-0805">Transcription regulation</keyword>
<proteinExistence type="predicted"/>
<dbReference type="InterPro" id="IPR016032">
    <property type="entry name" value="Sig_transdc_resp-reg_C-effctor"/>
</dbReference>
<keyword evidence="3" id="KW-0902">Two-component regulatory system</keyword>
<evidence type="ECO:0000256" key="5">
    <source>
        <dbReference type="ARBA" id="ARBA00023125"/>
    </source>
</evidence>
<evidence type="ECO:0000256" key="2">
    <source>
        <dbReference type="ARBA" id="ARBA00022553"/>
    </source>
</evidence>
<dbReference type="InterPro" id="IPR001867">
    <property type="entry name" value="OmpR/PhoB-type_DNA-bd"/>
</dbReference>
<feature type="domain" description="OmpR/PhoB-type" evidence="10">
    <location>
        <begin position="130"/>
        <end position="229"/>
    </location>
</feature>
<dbReference type="SMART" id="SM00862">
    <property type="entry name" value="Trans_reg_C"/>
    <property type="match status" value="1"/>
</dbReference>
<evidence type="ECO:0000259" key="9">
    <source>
        <dbReference type="PROSITE" id="PS50110"/>
    </source>
</evidence>
<sequence>MKRILIVEDEKTISELQKDYLEINGFEAEIKHNGHEGLERALTSDFDLIVLDVMLPGLDGFAVCKKIRELKEVPILMVTARVEEIDLIRGLGLGADDYIFKPFNPNQLVARVKSHLARYERLVSLHEQPTELTTIGRLCVDHTARSIQLDGVEIQLRAREFELLAFLALHPGQVFTKEHLYERIWGMDPASDHTTVTVHIKKIRDKLSVNGIEFDSIETVWGVGYRYKKQSLLA</sequence>
<keyword evidence="5 8" id="KW-0238">DNA-binding</keyword>
<dbReference type="SUPFAM" id="SSF46894">
    <property type="entry name" value="C-terminal effector domain of the bipartite response regulators"/>
    <property type="match status" value="1"/>
</dbReference>
<dbReference type="Gene3D" id="6.10.250.690">
    <property type="match status" value="1"/>
</dbReference>
<dbReference type="GO" id="GO:0000976">
    <property type="term" value="F:transcription cis-regulatory region binding"/>
    <property type="evidence" value="ECO:0007669"/>
    <property type="project" value="TreeGrafter"/>
</dbReference>
<gene>
    <name evidence="11" type="ORF">BleG1_0362</name>
</gene>
<dbReference type="InterPro" id="IPR036388">
    <property type="entry name" value="WH-like_DNA-bd_sf"/>
</dbReference>
<dbReference type="RefSeq" id="WP_038476506.1">
    <property type="nucleotide sequence ID" value="NZ_CP003923.1"/>
</dbReference>
<evidence type="ECO:0000256" key="7">
    <source>
        <dbReference type="PROSITE-ProRule" id="PRU00169"/>
    </source>
</evidence>
<dbReference type="EMBL" id="CP003923">
    <property type="protein sequence ID" value="AIC92970.1"/>
    <property type="molecule type" value="Genomic_DNA"/>
</dbReference>
<dbReference type="InterPro" id="IPR039420">
    <property type="entry name" value="WalR-like"/>
</dbReference>
<dbReference type="InterPro" id="IPR001789">
    <property type="entry name" value="Sig_transdc_resp-reg_receiver"/>
</dbReference>
<dbReference type="CDD" id="cd00383">
    <property type="entry name" value="trans_reg_C"/>
    <property type="match status" value="1"/>
</dbReference>
<dbReference type="Pfam" id="PF00072">
    <property type="entry name" value="Response_reg"/>
    <property type="match status" value="1"/>
</dbReference>
<protein>
    <submittedName>
        <fullName evidence="11">Signal transduction response regulator</fullName>
    </submittedName>
</protein>
<dbReference type="FunFam" id="1.10.10.10:FF:000018">
    <property type="entry name" value="DNA-binding response regulator ResD"/>
    <property type="match status" value="1"/>
</dbReference>
<evidence type="ECO:0000256" key="1">
    <source>
        <dbReference type="ARBA" id="ARBA00004496"/>
    </source>
</evidence>
<dbReference type="CDD" id="cd17574">
    <property type="entry name" value="REC_OmpR"/>
    <property type="match status" value="1"/>
</dbReference>
<keyword evidence="2 7" id="KW-0597">Phosphoprotein</keyword>
<dbReference type="eggNOG" id="COG0745">
    <property type="taxonomic scope" value="Bacteria"/>
</dbReference>
<dbReference type="STRING" id="1246626.BleG1_0362"/>
<name>A0A060LSG6_9BACI</name>
<dbReference type="PANTHER" id="PTHR48111:SF26">
    <property type="entry name" value="STAGE 0 SPORULATION PROTEIN A HOMOLOG"/>
    <property type="match status" value="1"/>
</dbReference>
<dbReference type="GO" id="GO:0006355">
    <property type="term" value="P:regulation of DNA-templated transcription"/>
    <property type="evidence" value="ECO:0007669"/>
    <property type="project" value="InterPro"/>
</dbReference>
<evidence type="ECO:0000313" key="12">
    <source>
        <dbReference type="Proteomes" id="UP000027142"/>
    </source>
</evidence>
<accession>A0A060LSG6</accession>
<dbReference type="Gene3D" id="3.40.50.2300">
    <property type="match status" value="1"/>
</dbReference>
<evidence type="ECO:0000256" key="6">
    <source>
        <dbReference type="ARBA" id="ARBA00023163"/>
    </source>
</evidence>
<feature type="domain" description="Response regulatory" evidence="9">
    <location>
        <begin position="3"/>
        <end position="116"/>
    </location>
</feature>
<evidence type="ECO:0000259" key="10">
    <source>
        <dbReference type="PROSITE" id="PS51755"/>
    </source>
</evidence>
<dbReference type="InterPro" id="IPR011006">
    <property type="entry name" value="CheY-like_superfamily"/>
</dbReference>
<dbReference type="SUPFAM" id="SSF52172">
    <property type="entry name" value="CheY-like"/>
    <property type="match status" value="1"/>
</dbReference>
<dbReference type="PANTHER" id="PTHR48111">
    <property type="entry name" value="REGULATOR OF RPOS"/>
    <property type="match status" value="1"/>
</dbReference>